<dbReference type="Proteomes" id="UP000288805">
    <property type="component" value="Unassembled WGS sequence"/>
</dbReference>
<gene>
    <name evidence="2" type="ORF">CK203_015716</name>
</gene>
<dbReference type="EMBL" id="QGNW01000062">
    <property type="protein sequence ID" value="RVX04035.1"/>
    <property type="molecule type" value="Genomic_DNA"/>
</dbReference>
<proteinExistence type="predicted"/>
<reference evidence="2 3" key="1">
    <citation type="journal article" date="2018" name="PLoS Genet.">
        <title>Population sequencing reveals clonal diversity and ancestral inbreeding in the grapevine cultivar Chardonnay.</title>
        <authorList>
            <person name="Roach M.J."/>
            <person name="Johnson D.L."/>
            <person name="Bohlmann J."/>
            <person name="van Vuuren H.J."/>
            <person name="Jones S.J."/>
            <person name="Pretorius I.S."/>
            <person name="Schmidt S.A."/>
            <person name="Borneman A.R."/>
        </authorList>
    </citation>
    <scope>NUCLEOTIDE SEQUENCE [LARGE SCALE GENOMIC DNA]</scope>
    <source>
        <strain evidence="3">cv. Chardonnay</strain>
        <tissue evidence="2">Leaf</tissue>
    </source>
</reference>
<name>A0A438J518_VITVI</name>
<dbReference type="AlphaFoldDB" id="A0A438J518"/>
<accession>A0A438J518</accession>
<feature type="region of interest" description="Disordered" evidence="1">
    <location>
        <begin position="85"/>
        <end position="111"/>
    </location>
</feature>
<sequence length="111" mass="12300">MGWREKIGIPVDWIADVNERNAYFYFYKQGLTAGGLTRVQISVEPSFFLITTTTTIFAILPPHSATNPWWCGPLSTIIRFPPSKLRPLSSSSSSTSVSVVEEGEVGEAPFF</sequence>
<feature type="compositionally biased region" description="Low complexity" evidence="1">
    <location>
        <begin position="89"/>
        <end position="100"/>
    </location>
</feature>
<organism evidence="2 3">
    <name type="scientific">Vitis vinifera</name>
    <name type="common">Grape</name>
    <dbReference type="NCBI Taxonomy" id="29760"/>
    <lineage>
        <taxon>Eukaryota</taxon>
        <taxon>Viridiplantae</taxon>
        <taxon>Streptophyta</taxon>
        <taxon>Embryophyta</taxon>
        <taxon>Tracheophyta</taxon>
        <taxon>Spermatophyta</taxon>
        <taxon>Magnoliopsida</taxon>
        <taxon>eudicotyledons</taxon>
        <taxon>Gunneridae</taxon>
        <taxon>Pentapetalae</taxon>
        <taxon>rosids</taxon>
        <taxon>Vitales</taxon>
        <taxon>Vitaceae</taxon>
        <taxon>Viteae</taxon>
        <taxon>Vitis</taxon>
    </lineage>
</organism>
<evidence type="ECO:0000313" key="3">
    <source>
        <dbReference type="Proteomes" id="UP000288805"/>
    </source>
</evidence>
<evidence type="ECO:0000256" key="1">
    <source>
        <dbReference type="SAM" id="MobiDB-lite"/>
    </source>
</evidence>
<protein>
    <submittedName>
        <fullName evidence="2">Uncharacterized protein</fullName>
    </submittedName>
</protein>
<comment type="caution">
    <text evidence="2">The sequence shown here is derived from an EMBL/GenBank/DDBJ whole genome shotgun (WGS) entry which is preliminary data.</text>
</comment>
<evidence type="ECO:0000313" key="2">
    <source>
        <dbReference type="EMBL" id="RVX04035.1"/>
    </source>
</evidence>